<accession>A0A3P8BY63</accession>
<protein>
    <submittedName>
        <fullName evidence="2">Uncharacterized protein</fullName>
    </submittedName>
</protein>
<dbReference type="EMBL" id="UZAH01026234">
    <property type="protein sequence ID" value="VDO77505.1"/>
    <property type="molecule type" value="Genomic_DNA"/>
</dbReference>
<evidence type="ECO:0000313" key="2">
    <source>
        <dbReference type="EMBL" id="VDO77505.1"/>
    </source>
</evidence>
<feature type="region of interest" description="Disordered" evidence="1">
    <location>
        <begin position="83"/>
        <end position="105"/>
    </location>
</feature>
<feature type="region of interest" description="Disordered" evidence="1">
    <location>
        <begin position="1"/>
        <end position="25"/>
    </location>
</feature>
<dbReference type="AlphaFoldDB" id="A0A3P8BY63"/>
<evidence type="ECO:0000256" key="1">
    <source>
        <dbReference type="SAM" id="MobiDB-lite"/>
    </source>
</evidence>
<sequence length="181" mass="20594">MKEEDEDADTEDEEDYTDSEMEELADEVEQKIVVEAAETLPPPDPVVVQPQFLDAFDRGLAKRQSKGKYQHSRVDMYGRGVSMECESPTLPRKPLGGPQPTNDQSPFLFDKVCQRQRPFLGFSSSLLTFHSSDRLPFNPFSRHHTRQNSAPTNAFPALAKLCPFRPKRSSCSILDTRTFRK</sequence>
<proteinExistence type="predicted"/>
<organism evidence="2">
    <name type="scientific">Heligmosomoides polygyrus</name>
    <name type="common">Parasitic roundworm</name>
    <dbReference type="NCBI Taxonomy" id="6339"/>
    <lineage>
        <taxon>Eukaryota</taxon>
        <taxon>Metazoa</taxon>
        <taxon>Ecdysozoa</taxon>
        <taxon>Nematoda</taxon>
        <taxon>Chromadorea</taxon>
        <taxon>Rhabditida</taxon>
        <taxon>Rhabditina</taxon>
        <taxon>Rhabditomorpha</taxon>
        <taxon>Strongyloidea</taxon>
        <taxon>Heligmosomidae</taxon>
        <taxon>Heligmosomoides</taxon>
    </lineage>
</organism>
<reference evidence="2" key="1">
    <citation type="submission" date="2018-11" db="EMBL/GenBank/DDBJ databases">
        <authorList>
            <consortium name="Pathogen Informatics"/>
        </authorList>
    </citation>
    <scope>NUCLEOTIDE SEQUENCE [LARGE SCALE GENOMIC DNA]</scope>
</reference>
<gene>
    <name evidence="2" type="ORF">HPBE_LOCUS8724</name>
</gene>
<name>A0A3P8BY63_HELPZ</name>
<dbReference type="OrthoDB" id="5860155at2759"/>